<feature type="transmembrane region" description="Helical" evidence="7">
    <location>
        <begin position="408"/>
        <end position="430"/>
    </location>
</feature>
<organism evidence="9 10">
    <name type="scientific">Paraburkholderia fynbosensis</name>
    <dbReference type="NCBI Taxonomy" id="1200993"/>
    <lineage>
        <taxon>Bacteria</taxon>
        <taxon>Pseudomonadati</taxon>
        <taxon>Pseudomonadota</taxon>
        <taxon>Betaproteobacteria</taxon>
        <taxon>Burkholderiales</taxon>
        <taxon>Burkholderiaceae</taxon>
        <taxon>Paraburkholderia</taxon>
    </lineage>
</organism>
<evidence type="ECO:0000313" key="10">
    <source>
        <dbReference type="Proteomes" id="UP000494252"/>
    </source>
</evidence>
<evidence type="ECO:0000256" key="3">
    <source>
        <dbReference type="ARBA" id="ARBA00022475"/>
    </source>
</evidence>
<keyword evidence="3" id="KW-1003">Cell membrane</keyword>
<dbReference type="GO" id="GO:0005886">
    <property type="term" value="C:plasma membrane"/>
    <property type="evidence" value="ECO:0007669"/>
    <property type="project" value="UniProtKB-SubCell"/>
</dbReference>
<dbReference type="InterPro" id="IPR020846">
    <property type="entry name" value="MFS_dom"/>
</dbReference>
<keyword evidence="6 7" id="KW-0472">Membrane</keyword>
<feature type="transmembrane region" description="Helical" evidence="7">
    <location>
        <begin position="316"/>
        <end position="335"/>
    </location>
</feature>
<reference evidence="9 10" key="1">
    <citation type="submission" date="2020-04" db="EMBL/GenBank/DDBJ databases">
        <authorList>
            <person name="De Canck E."/>
        </authorList>
    </citation>
    <scope>NUCLEOTIDE SEQUENCE [LARGE SCALE GENOMIC DNA]</scope>
    <source>
        <strain evidence="9 10">LMG 27177</strain>
    </source>
</reference>
<keyword evidence="4 7" id="KW-0812">Transmembrane</keyword>
<feature type="transmembrane region" description="Helical" evidence="7">
    <location>
        <begin position="121"/>
        <end position="141"/>
    </location>
</feature>
<keyword evidence="2" id="KW-0813">Transport</keyword>
<feature type="transmembrane region" description="Helical" evidence="7">
    <location>
        <begin position="162"/>
        <end position="185"/>
    </location>
</feature>
<dbReference type="Proteomes" id="UP000494252">
    <property type="component" value="Unassembled WGS sequence"/>
</dbReference>
<feature type="transmembrane region" description="Helical" evidence="7">
    <location>
        <begin position="381"/>
        <end position="402"/>
    </location>
</feature>
<evidence type="ECO:0000259" key="8">
    <source>
        <dbReference type="PROSITE" id="PS50850"/>
    </source>
</evidence>
<dbReference type="InterPro" id="IPR005828">
    <property type="entry name" value="MFS_sugar_transport-like"/>
</dbReference>
<dbReference type="EMBL" id="CADIKI010000006">
    <property type="protein sequence ID" value="CAB3788976.1"/>
    <property type="molecule type" value="Genomic_DNA"/>
</dbReference>
<dbReference type="AlphaFoldDB" id="A0A6J5FZI8"/>
<keyword evidence="5 7" id="KW-1133">Transmembrane helix</keyword>
<evidence type="ECO:0000256" key="5">
    <source>
        <dbReference type="ARBA" id="ARBA00022989"/>
    </source>
</evidence>
<sequence length="472" mass="49267">METRLKPARPTGAAPASSAMLRRVAFASTIGTAAEYYDFFVYGTAAVLVFGQKFFPSADPLIGTLAAFATYAVGFLARPLGGIVFGHFGDRVGRKKALIVTILIVGLGTFAIGLLPDYQSIGIWAPVALILIRVLQGFGVGGEQAGAVLLTAEYAPPARRGFFASLVQLGAPAGFLIPSGLFALLSATLTPAQLLDWGWRIPFLASALLVALGLYIRLRTEESPIFATIQRTKAVASRPVVEVVRQFGPTIVKGVGAKLIEACTFAMYTMIVLAYGKAHGIAQSMLLQTVIVAVALELVTIPLAGALSDRIGRRPTFIAGALLHVALVVPFFFAIDSGNRGAVQLVMILAISVGHSLCYAPQAALFPELFPARVRCSGIALIWQIGSLLGSGVLGLLAVKLIQVTHGSSLALIAYVAVLGIVSAASLFALPETAPLRRHGDLHDWGGAGSTDAHGAAQAFASSSPSSSVAQH</sequence>
<name>A0A6J5FZI8_9BURK</name>
<feature type="transmembrane region" description="Helical" evidence="7">
    <location>
        <begin position="61"/>
        <end position="85"/>
    </location>
</feature>
<comment type="subcellular location">
    <subcellularLocation>
        <location evidence="1">Cell membrane</location>
        <topology evidence="1">Multi-pass membrane protein</topology>
    </subcellularLocation>
</comment>
<dbReference type="Pfam" id="PF07690">
    <property type="entry name" value="MFS_1"/>
    <property type="match status" value="1"/>
</dbReference>
<evidence type="ECO:0000256" key="4">
    <source>
        <dbReference type="ARBA" id="ARBA00022692"/>
    </source>
</evidence>
<feature type="domain" description="Major facilitator superfamily (MFS) profile" evidence="8">
    <location>
        <begin position="24"/>
        <end position="434"/>
    </location>
</feature>
<dbReference type="InterPro" id="IPR005829">
    <property type="entry name" value="Sugar_transporter_CS"/>
</dbReference>
<accession>A0A6J5FZI8</accession>
<dbReference type="Gene3D" id="1.20.1250.20">
    <property type="entry name" value="MFS general substrate transporter like domains"/>
    <property type="match status" value="1"/>
</dbReference>
<evidence type="ECO:0000313" key="9">
    <source>
        <dbReference type="EMBL" id="CAB3788976.1"/>
    </source>
</evidence>
<feature type="transmembrane region" description="Helical" evidence="7">
    <location>
        <begin position="255"/>
        <end position="275"/>
    </location>
</feature>
<protein>
    <submittedName>
        <fullName evidence="9">Fosfomycin resistance protein AbaF</fullName>
    </submittedName>
</protein>
<dbReference type="PROSITE" id="PS50850">
    <property type="entry name" value="MFS"/>
    <property type="match status" value="1"/>
</dbReference>
<keyword evidence="10" id="KW-1185">Reference proteome</keyword>
<proteinExistence type="predicted"/>
<feature type="transmembrane region" description="Helical" evidence="7">
    <location>
        <begin position="97"/>
        <end position="115"/>
    </location>
</feature>
<dbReference type="PROSITE" id="PS00217">
    <property type="entry name" value="SUGAR_TRANSPORT_2"/>
    <property type="match status" value="1"/>
</dbReference>
<evidence type="ECO:0000256" key="6">
    <source>
        <dbReference type="ARBA" id="ARBA00023136"/>
    </source>
</evidence>
<feature type="transmembrane region" description="Helical" evidence="7">
    <location>
        <begin position="36"/>
        <end position="55"/>
    </location>
</feature>
<dbReference type="CDD" id="cd17369">
    <property type="entry name" value="MFS_ShiA_like"/>
    <property type="match status" value="1"/>
</dbReference>
<dbReference type="FunFam" id="1.20.1250.20:FF:000001">
    <property type="entry name" value="Dicarboxylate MFS transporter"/>
    <property type="match status" value="1"/>
</dbReference>
<gene>
    <name evidence="9" type="primary">abaF_5</name>
    <name evidence="9" type="ORF">LMG27177_02522</name>
</gene>
<dbReference type="InterPro" id="IPR011701">
    <property type="entry name" value="MFS"/>
</dbReference>
<dbReference type="InterPro" id="IPR036259">
    <property type="entry name" value="MFS_trans_sf"/>
</dbReference>
<dbReference type="PROSITE" id="PS00216">
    <property type="entry name" value="SUGAR_TRANSPORT_1"/>
    <property type="match status" value="1"/>
</dbReference>
<dbReference type="Pfam" id="PF00083">
    <property type="entry name" value="Sugar_tr"/>
    <property type="match status" value="1"/>
</dbReference>
<evidence type="ECO:0000256" key="7">
    <source>
        <dbReference type="SAM" id="Phobius"/>
    </source>
</evidence>
<evidence type="ECO:0000256" key="1">
    <source>
        <dbReference type="ARBA" id="ARBA00004651"/>
    </source>
</evidence>
<dbReference type="PANTHER" id="PTHR43045:SF1">
    <property type="entry name" value="SHIKIMATE TRANSPORTER"/>
    <property type="match status" value="1"/>
</dbReference>
<dbReference type="PANTHER" id="PTHR43045">
    <property type="entry name" value="SHIKIMATE TRANSPORTER"/>
    <property type="match status" value="1"/>
</dbReference>
<evidence type="ECO:0000256" key="2">
    <source>
        <dbReference type="ARBA" id="ARBA00022448"/>
    </source>
</evidence>
<feature type="transmembrane region" description="Helical" evidence="7">
    <location>
        <begin position="197"/>
        <end position="216"/>
    </location>
</feature>
<dbReference type="GO" id="GO:0022857">
    <property type="term" value="F:transmembrane transporter activity"/>
    <property type="evidence" value="ECO:0007669"/>
    <property type="project" value="InterPro"/>
</dbReference>
<feature type="transmembrane region" description="Helical" evidence="7">
    <location>
        <begin position="281"/>
        <end position="304"/>
    </location>
</feature>
<dbReference type="SUPFAM" id="SSF103473">
    <property type="entry name" value="MFS general substrate transporter"/>
    <property type="match status" value="1"/>
</dbReference>
<feature type="transmembrane region" description="Helical" evidence="7">
    <location>
        <begin position="341"/>
        <end position="360"/>
    </location>
</feature>